<dbReference type="EMBL" id="JASZZN010000003">
    <property type="protein sequence ID" value="MDM4014733.1"/>
    <property type="molecule type" value="Genomic_DNA"/>
</dbReference>
<evidence type="ECO:0000313" key="4">
    <source>
        <dbReference type="Proteomes" id="UP001239462"/>
    </source>
</evidence>
<sequence length="394" mass="43160">MDLSDLDSLLQPMSDDEPCGPDLEYDPDFGEMDRAAQGKPEQQYGDTIVAAEEPDWKDVRRRAEALLDRTKDMRVVVFLARASLNQEGLTSFQQCLKLLRGYIENFWDTVHPELDADDDNDPTYRTNTLVTLCDEETTLRELKETPIVSSRAVGRFSLRDIERSREAAEAPAKPAPAEDDDSWSSEATEAPAEESKAPSMATIDAAFTDADLDAIQSTEEAARLSAEHLAEIEKQVTEKVGVNFAVSLSPIRNLLQEIQEIVSDQLRRRGVGVEEAPDEESNDSWHNEDSAGTSDGGSTTRIQQAGYVGGKIASRQQAVKALADVCEYYELNEPSSPLPLLIRRAQRLSSASFLDILRDVAPDAVSQAEALSGGVAAVASVEDSDSESSSDDSW</sequence>
<feature type="region of interest" description="Disordered" evidence="1">
    <location>
        <begin position="1"/>
        <end position="44"/>
    </location>
</feature>
<feature type="region of interest" description="Disordered" evidence="1">
    <location>
        <begin position="164"/>
        <end position="200"/>
    </location>
</feature>
<feature type="compositionally biased region" description="Acidic residues" evidence="1">
    <location>
        <begin position="14"/>
        <end position="30"/>
    </location>
</feature>
<dbReference type="Pfam" id="PF06812">
    <property type="entry name" value="ImpA_N"/>
    <property type="match status" value="1"/>
</dbReference>
<evidence type="ECO:0000259" key="2">
    <source>
        <dbReference type="Pfam" id="PF06812"/>
    </source>
</evidence>
<proteinExistence type="predicted"/>
<protein>
    <submittedName>
        <fullName evidence="3">Type VI secretion system protein TssA</fullName>
    </submittedName>
</protein>
<dbReference type="PANTHER" id="PTHR37951:SF1">
    <property type="entry name" value="TYPE VI SECRETION SYSTEM COMPONENT TSSA1"/>
    <property type="match status" value="1"/>
</dbReference>
<dbReference type="RefSeq" id="WP_289162396.1">
    <property type="nucleotide sequence ID" value="NZ_JASZZN010000003.1"/>
</dbReference>
<dbReference type="InterPro" id="IPR010657">
    <property type="entry name" value="ImpA_N"/>
</dbReference>
<accession>A0ABT7PE16</accession>
<evidence type="ECO:0000256" key="1">
    <source>
        <dbReference type="SAM" id="MobiDB-lite"/>
    </source>
</evidence>
<feature type="region of interest" description="Disordered" evidence="1">
    <location>
        <begin position="268"/>
        <end position="301"/>
    </location>
</feature>
<dbReference type="PANTHER" id="PTHR37951">
    <property type="entry name" value="CYTOPLASMIC PROTEIN-RELATED"/>
    <property type="match status" value="1"/>
</dbReference>
<name>A0ABT7PE16_9BACT</name>
<gene>
    <name evidence="3" type="primary">tssA</name>
    <name evidence="3" type="ORF">QTN89_04770</name>
</gene>
<comment type="caution">
    <text evidence="3">The sequence shown here is derived from an EMBL/GenBank/DDBJ whole genome shotgun (WGS) entry which is preliminary data.</text>
</comment>
<keyword evidence="4" id="KW-1185">Reference proteome</keyword>
<feature type="domain" description="ImpA N-terminal" evidence="2">
    <location>
        <begin position="10"/>
        <end position="133"/>
    </location>
</feature>
<organism evidence="3 4">
    <name type="scientific">Roseiconus lacunae</name>
    <dbReference type="NCBI Taxonomy" id="2605694"/>
    <lineage>
        <taxon>Bacteria</taxon>
        <taxon>Pseudomonadati</taxon>
        <taxon>Planctomycetota</taxon>
        <taxon>Planctomycetia</taxon>
        <taxon>Pirellulales</taxon>
        <taxon>Pirellulaceae</taxon>
        <taxon>Roseiconus</taxon>
    </lineage>
</organism>
<reference evidence="3 4" key="1">
    <citation type="submission" date="2023-06" db="EMBL/GenBank/DDBJ databases">
        <title>Roseiconus lacunae JC819 isolated from Gulf of Mannar region, Tamil Nadu.</title>
        <authorList>
            <person name="Pk S."/>
            <person name="Ch S."/>
            <person name="Ch V.R."/>
        </authorList>
    </citation>
    <scope>NUCLEOTIDE SEQUENCE [LARGE SCALE GENOMIC DNA]</scope>
    <source>
        <strain evidence="3 4">JC819</strain>
    </source>
</reference>
<evidence type="ECO:0000313" key="3">
    <source>
        <dbReference type="EMBL" id="MDM4014733.1"/>
    </source>
</evidence>
<feature type="compositionally biased region" description="Polar residues" evidence="1">
    <location>
        <begin position="290"/>
        <end position="301"/>
    </location>
</feature>
<dbReference type="Proteomes" id="UP001239462">
    <property type="component" value="Unassembled WGS sequence"/>
</dbReference>
<dbReference type="NCBIfam" id="TIGR03363">
    <property type="entry name" value="VI_chp_8"/>
    <property type="match status" value="1"/>
</dbReference>
<dbReference type="InterPro" id="IPR017740">
    <property type="entry name" value="TssA-like"/>
</dbReference>